<sequence length="1165" mass="135512">MDPRYKWSTYYQQQRGGGCGGGNDGYMDAPPYAQHMPRSSYKQPYKAYNYSSYGNHNNNVGIGGAANYYKHPQPPWRAHWLHRAAEQPAPPAQAPERAKSSNNTDVVTLIVDNNNLKRMIVLHVNLLQEQADKLEKKNQLLDEKNLRIETLLAQKQELLQQIAMLGQTVEELRNQRRRSSKRSANEDEAPKAKLPCFVETQTQTEAEQQQVLLEQLQVQQQQVQVQQDVLVMEPMHHCHTPPQAHVAAAAAQPPPLPRKQPNVIVTSVTELPPTTPALGHIKARGFNGGKKISTIILHRVHQESSSLQLQEEQEKQEHEEQDEETEETELQIDEEQQEHEGVFLEEEEQLHDEHIYHDGMVGMTETIIGAEEELITEEAEQQVLATDDGINNGHTLVVGHYVDIEKLRRLGIKPQQLRLFDSNQSPNQPQQQQQLQSNAAEDEVVNALLQAQSQSEILMPTVVDSTMDVSQKLKPSKKGPRTFARTRVNQQQVIRKLPTLENSTLGNEIVANYKGMLAKPALQEQEQERLRHEAEQLEVQLKQEEEEEKREQQQKQREKQREGDQLEQEKINQHELELQKQEQEAKVEEAALRQRQELEPERLRHAVKPFEMEVKPEEEEEREQQQRQLEQKKWKLEKEQERERERQQQQLLQEQEELEKQREQEQLAQEKVQKLAVEAEALRQRQALERQEELNKKERAQRNLQEVVRAEQKKRIQEKKRKQLIEQKKREREQKKKIELQKIRERNRERQELLNEQHQKMDSTLISEVQTDVKKQAEQQSDKKQEQKADKEEEEEEEPNVDEETIVRRLHEHLQKQHERLQTQYKSMMAQHPPLERLKRSPMDINMGSNYSLIYPPLPQPTTTIGGSSTAMTPAPTPPPTNAATSTSTSPRLRGLKNQTSTTTTIAATPAAATTIIETPTTPESSGKRKRPLASNNNNNNNSNNNNNNKTISNRSSTSRLRKSLQPYTTRSWEDQEFHCDNEFFLEEADELLADNPSLEIPKWKMISLRRSSDDKEIEPMSNDAFEHRHDKYVREEIERKKRDARYNQEQNKIEALRQRHNQDEVLVPLPPLPTSTFYPLPEDIEIIQFVSEVPVQAFGENMMYPRLQREHFILPWLSTAATATTATVATLANKRLPTSKKEARHQELNSSYVFLKRRKRQQRR</sequence>
<feature type="transmembrane region" description="Helical" evidence="3">
    <location>
        <begin position="1113"/>
        <end position="1133"/>
    </location>
</feature>
<proteinExistence type="predicted"/>
<feature type="region of interest" description="Disordered" evidence="2">
    <location>
        <begin position="303"/>
        <end position="330"/>
    </location>
</feature>
<feature type="region of interest" description="Disordered" evidence="2">
    <location>
        <begin position="860"/>
        <end position="969"/>
    </location>
</feature>
<feature type="region of interest" description="Disordered" evidence="2">
    <location>
        <begin position="173"/>
        <end position="193"/>
    </location>
</feature>
<dbReference type="OMA" id="HHNPSRG"/>
<feature type="compositionally biased region" description="Acidic residues" evidence="2">
    <location>
        <begin position="792"/>
        <end position="804"/>
    </location>
</feature>
<feature type="compositionally biased region" description="Basic and acidic residues" evidence="2">
    <location>
        <begin position="771"/>
        <end position="791"/>
    </location>
</feature>
<reference evidence="5 6" key="1">
    <citation type="journal article" date="2007" name="Nature">
        <title>Evolution of genes and genomes on the Drosophila phylogeny.</title>
        <authorList>
            <consortium name="Drosophila 12 Genomes Consortium"/>
            <person name="Clark A.G."/>
            <person name="Eisen M.B."/>
            <person name="Smith D.R."/>
            <person name="Bergman C.M."/>
            <person name="Oliver B."/>
            <person name="Markow T.A."/>
            <person name="Kaufman T.C."/>
            <person name="Kellis M."/>
            <person name="Gelbart W."/>
            <person name="Iyer V.N."/>
            <person name="Pollard D.A."/>
            <person name="Sackton T.B."/>
            <person name="Larracuente A.M."/>
            <person name="Singh N.D."/>
            <person name="Abad J.P."/>
            <person name="Abt D.N."/>
            <person name="Adryan B."/>
            <person name="Aguade M."/>
            <person name="Akashi H."/>
            <person name="Anderson W.W."/>
            <person name="Aquadro C.F."/>
            <person name="Ardell D.H."/>
            <person name="Arguello R."/>
            <person name="Artieri C.G."/>
            <person name="Barbash D.A."/>
            <person name="Barker D."/>
            <person name="Barsanti P."/>
            <person name="Batterham P."/>
            <person name="Batzoglou S."/>
            <person name="Begun D."/>
            <person name="Bhutkar A."/>
            <person name="Blanco E."/>
            <person name="Bosak S.A."/>
            <person name="Bradley R.K."/>
            <person name="Brand A.D."/>
            <person name="Brent M.R."/>
            <person name="Brooks A.N."/>
            <person name="Brown R.H."/>
            <person name="Butlin R.K."/>
            <person name="Caggese C."/>
            <person name="Calvi B.R."/>
            <person name="Bernardo de Carvalho A."/>
            <person name="Caspi A."/>
            <person name="Castrezana S."/>
            <person name="Celniker S.E."/>
            <person name="Chang J.L."/>
            <person name="Chapple C."/>
            <person name="Chatterji S."/>
            <person name="Chinwalla A."/>
            <person name="Civetta A."/>
            <person name="Clifton S.W."/>
            <person name="Comeron J.M."/>
            <person name="Costello J.C."/>
            <person name="Coyne J.A."/>
            <person name="Daub J."/>
            <person name="David R.G."/>
            <person name="Delcher A.L."/>
            <person name="Delehaunty K."/>
            <person name="Do C.B."/>
            <person name="Ebling H."/>
            <person name="Edwards K."/>
            <person name="Eickbush T."/>
            <person name="Evans J.D."/>
            <person name="Filipski A."/>
            <person name="Findeiss S."/>
            <person name="Freyhult E."/>
            <person name="Fulton L."/>
            <person name="Fulton R."/>
            <person name="Garcia A.C."/>
            <person name="Gardiner A."/>
            <person name="Garfield D.A."/>
            <person name="Garvin B.E."/>
            <person name="Gibson G."/>
            <person name="Gilbert D."/>
            <person name="Gnerre S."/>
            <person name="Godfrey J."/>
            <person name="Good R."/>
            <person name="Gotea V."/>
            <person name="Gravely B."/>
            <person name="Greenberg A.J."/>
            <person name="Griffiths-Jones S."/>
            <person name="Gross S."/>
            <person name="Guigo R."/>
            <person name="Gustafson E.A."/>
            <person name="Haerty W."/>
            <person name="Hahn M.W."/>
            <person name="Halligan D.L."/>
            <person name="Halpern A.L."/>
            <person name="Halter G.M."/>
            <person name="Han M.V."/>
            <person name="Heger A."/>
            <person name="Hillier L."/>
            <person name="Hinrichs A.S."/>
            <person name="Holmes I."/>
            <person name="Hoskins R.A."/>
            <person name="Hubisz M.J."/>
            <person name="Hultmark D."/>
            <person name="Huntley M.A."/>
            <person name="Jaffe D.B."/>
            <person name="Jagadeeshan S."/>
            <person name="Jeck W.R."/>
            <person name="Johnson J."/>
            <person name="Jones C.D."/>
            <person name="Jordan W.C."/>
            <person name="Karpen G.H."/>
            <person name="Kataoka E."/>
            <person name="Keightley P.D."/>
            <person name="Kheradpour P."/>
            <person name="Kirkness E.F."/>
            <person name="Koerich L.B."/>
            <person name="Kristiansen K."/>
            <person name="Kudrna D."/>
            <person name="Kulathinal R.J."/>
            <person name="Kumar S."/>
            <person name="Kwok R."/>
            <person name="Lander E."/>
            <person name="Langley C.H."/>
            <person name="Lapoint R."/>
            <person name="Lazzaro B.P."/>
            <person name="Lee S.J."/>
            <person name="Levesque L."/>
            <person name="Li R."/>
            <person name="Lin C.F."/>
            <person name="Lin M.F."/>
            <person name="Lindblad-Toh K."/>
            <person name="Llopart A."/>
            <person name="Long M."/>
            <person name="Low L."/>
            <person name="Lozovsky E."/>
            <person name="Lu J."/>
            <person name="Luo M."/>
            <person name="Machado C.A."/>
            <person name="Makalowski W."/>
            <person name="Marzo M."/>
            <person name="Matsuda M."/>
            <person name="Matzkin L."/>
            <person name="McAllister B."/>
            <person name="McBride C.S."/>
            <person name="McKernan B."/>
            <person name="McKernan K."/>
            <person name="Mendez-Lago M."/>
            <person name="Minx P."/>
            <person name="Mollenhauer M.U."/>
            <person name="Montooth K."/>
            <person name="Mount S.M."/>
            <person name="Mu X."/>
            <person name="Myers E."/>
            <person name="Negre B."/>
            <person name="Newfeld S."/>
            <person name="Nielsen R."/>
            <person name="Noor M.A."/>
            <person name="O'Grady P."/>
            <person name="Pachter L."/>
            <person name="Papaceit M."/>
            <person name="Parisi M.J."/>
            <person name="Parisi M."/>
            <person name="Parts L."/>
            <person name="Pedersen J.S."/>
            <person name="Pesole G."/>
            <person name="Phillippy A.M."/>
            <person name="Ponting C.P."/>
            <person name="Pop M."/>
            <person name="Porcelli D."/>
            <person name="Powell J.R."/>
            <person name="Prohaska S."/>
            <person name="Pruitt K."/>
            <person name="Puig M."/>
            <person name="Quesneville H."/>
            <person name="Ram K.R."/>
            <person name="Rand D."/>
            <person name="Rasmussen M.D."/>
            <person name="Reed L.K."/>
            <person name="Reenan R."/>
            <person name="Reily A."/>
            <person name="Remington K.A."/>
            <person name="Rieger T.T."/>
            <person name="Ritchie M.G."/>
            <person name="Robin C."/>
            <person name="Rogers Y.H."/>
            <person name="Rohde C."/>
            <person name="Rozas J."/>
            <person name="Rubenfield M.J."/>
            <person name="Ruiz A."/>
            <person name="Russo S."/>
            <person name="Salzberg S.L."/>
            <person name="Sanchez-Gracia A."/>
            <person name="Saranga D.J."/>
            <person name="Sato H."/>
            <person name="Schaeffer S.W."/>
            <person name="Schatz M.C."/>
            <person name="Schlenke T."/>
            <person name="Schwartz R."/>
            <person name="Segarra C."/>
            <person name="Singh R.S."/>
            <person name="Sirot L."/>
            <person name="Sirota M."/>
            <person name="Sisneros N.B."/>
            <person name="Smith C.D."/>
            <person name="Smith T.F."/>
            <person name="Spieth J."/>
            <person name="Stage D.E."/>
            <person name="Stark A."/>
            <person name="Stephan W."/>
            <person name="Strausberg R.L."/>
            <person name="Strempel S."/>
            <person name="Sturgill D."/>
            <person name="Sutton G."/>
            <person name="Sutton G.G."/>
            <person name="Tao W."/>
            <person name="Teichmann S."/>
            <person name="Tobari Y.N."/>
            <person name="Tomimura Y."/>
            <person name="Tsolas J.M."/>
            <person name="Valente V.L."/>
            <person name="Venter E."/>
            <person name="Venter J.C."/>
            <person name="Vicario S."/>
            <person name="Vieira F.G."/>
            <person name="Vilella A.J."/>
            <person name="Villasante A."/>
            <person name="Walenz B."/>
            <person name="Wang J."/>
            <person name="Wasserman M."/>
            <person name="Watts T."/>
            <person name="Wilson D."/>
            <person name="Wilson R.K."/>
            <person name="Wing R.A."/>
            <person name="Wolfner M.F."/>
            <person name="Wong A."/>
            <person name="Wong G.K."/>
            <person name="Wu C.I."/>
            <person name="Wu G."/>
            <person name="Yamamoto D."/>
            <person name="Yang H.P."/>
            <person name="Yang S.P."/>
            <person name="Yorke J.A."/>
            <person name="Yoshida K."/>
            <person name="Zdobnov E."/>
            <person name="Zhang P."/>
            <person name="Zhang Y."/>
            <person name="Zimin A.V."/>
            <person name="Baldwin J."/>
            <person name="Abdouelleil A."/>
            <person name="Abdulkadir J."/>
            <person name="Abebe A."/>
            <person name="Abera B."/>
            <person name="Abreu J."/>
            <person name="Acer S.C."/>
            <person name="Aftuck L."/>
            <person name="Alexander A."/>
            <person name="An P."/>
            <person name="Anderson E."/>
            <person name="Anderson S."/>
            <person name="Arachi H."/>
            <person name="Azer M."/>
            <person name="Bachantsang P."/>
            <person name="Barry A."/>
            <person name="Bayul T."/>
            <person name="Berlin A."/>
            <person name="Bessette D."/>
            <person name="Bloom T."/>
            <person name="Blye J."/>
            <person name="Boguslavskiy L."/>
            <person name="Bonnet C."/>
            <person name="Boukhgalter B."/>
            <person name="Bourzgui I."/>
            <person name="Brown A."/>
            <person name="Cahill P."/>
            <person name="Channer S."/>
            <person name="Cheshatsang Y."/>
            <person name="Chuda L."/>
            <person name="Citroen M."/>
            <person name="Collymore A."/>
            <person name="Cooke P."/>
            <person name="Costello M."/>
            <person name="D'Aco K."/>
            <person name="Daza R."/>
            <person name="De Haan G."/>
            <person name="DeGray S."/>
            <person name="DeMaso C."/>
            <person name="Dhargay N."/>
            <person name="Dooley K."/>
            <person name="Dooley E."/>
            <person name="Doricent M."/>
            <person name="Dorje P."/>
            <person name="Dorjee K."/>
            <person name="Dupes A."/>
            <person name="Elong R."/>
            <person name="Falk J."/>
            <person name="Farina A."/>
            <person name="Faro S."/>
            <person name="Ferguson D."/>
            <person name="Fisher S."/>
            <person name="Foley C.D."/>
            <person name="Franke A."/>
            <person name="Friedrich D."/>
            <person name="Gadbois L."/>
            <person name="Gearin G."/>
            <person name="Gearin C.R."/>
            <person name="Giannoukos G."/>
            <person name="Goode T."/>
            <person name="Graham J."/>
            <person name="Grandbois E."/>
            <person name="Grewal S."/>
            <person name="Gyaltsen K."/>
            <person name="Hafez N."/>
            <person name="Hagos B."/>
            <person name="Hall J."/>
            <person name="Henson C."/>
            <person name="Hollinger A."/>
            <person name="Honan T."/>
            <person name="Huard M.D."/>
            <person name="Hughes L."/>
            <person name="Hurhula B."/>
            <person name="Husby M.E."/>
            <person name="Kamat A."/>
            <person name="Kanga B."/>
            <person name="Kashin S."/>
            <person name="Khazanovich D."/>
            <person name="Kisner P."/>
            <person name="Lance K."/>
            <person name="Lara M."/>
            <person name="Lee W."/>
            <person name="Lennon N."/>
            <person name="Letendre F."/>
            <person name="LeVine R."/>
            <person name="Lipovsky A."/>
            <person name="Liu X."/>
            <person name="Liu J."/>
            <person name="Liu S."/>
            <person name="Lokyitsang T."/>
            <person name="Lokyitsang Y."/>
            <person name="Lubonja R."/>
            <person name="Lui A."/>
            <person name="MacDonald P."/>
            <person name="Magnisalis V."/>
            <person name="Maru K."/>
            <person name="Matthews C."/>
            <person name="McCusker W."/>
            <person name="McDonough S."/>
            <person name="Mehta T."/>
            <person name="Meldrim J."/>
            <person name="Meneus L."/>
            <person name="Mihai O."/>
            <person name="Mihalev A."/>
            <person name="Mihova T."/>
            <person name="Mittelman R."/>
            <person name="Mlenga V."/>
            <person name="Montmayeur A."/>
            <person name="Mulrain L."/>
            <person name="Navidi A."/>
            <person name="Naylor J."/>
            <person name="Negash T."/>
            <person name="Nguyen T."/>
            <person name="Nguyen N."/>
            <person name="Nicol R."/>
            <person name="Norbu C."/>
            <person name="Norbu N."/>
            <person name="Novod N."/>
            <person name="O'Neill B."/>
            <person name="Osman S."/>
            <person name="Markiewicz E."/>
            <person name="Oyono O.L."/>
            <person name="Patti C."/>
            <person name="Phunkhang P."/>
            <person name="Pierre F."/>
            <person name="Priest M."/>
            <person name="Raghuraman S."/>
            <person name="Rege F."/>
            <person name="Reyes R."/>
            <person name="Rise C."/>
            <person name="Rogov P."/>
            <person name="Ross K."/>
            <person name="Ryan E."/>
            <person name="Settipalli S."/>
            <person name="Shea T."/>
            <person name="Sherpa N."/>
            <person name="Shi L."/>
            <person name="Shih D."/>
            <person name="Sparrow T."/>
            <person name="Spaulding J."/>
            <person name="Stalker J."/>
            <person name="Stange-Thomann N."/>
            <person name="Stavropoulos S."/>
            <person name="Stone C."/>
            <person name="Strader C."/>
            <person name="Tesfaye S."/>
            <person name="Thomson T."/>
            <person name="Thoulutsang Y."/>
            <person name="Thoulutsang D."/>
            <person name="Topham K."/>
            <person name="Topping I."/>
            <person name="Tsamla T."/>
            <person name="Vassiliev H."/>
            <person name="Vo A."/>
            <person name="Wangchuk T."/>
            <person name="Wangdi T."/>
            <person name="Weiand M."/>
            <person name="Wilkinson J."/>
            <person name="Wilson A."/>
            <person name="Yadav S."/>
            <person name="Young G."/>
            <person name="Yu Q."/>
            <person name="Zembek L."/>
            <person name="Zhong D."/>
            <person name="Zimmer A."/>
            <person name="Zwirko Z."/>
            <person name="Jaffe D.B."/>
            <person name="Alvarez P."/>
            <person name="Brockman W."/>
            <person name="Butler J."/>
            <person name="Chin C."/>
            <person name="Gnerre S."/>
            <person name="Grabherr M."/>
            <person name="Kleber M."/>
            <person name="Mauceli E."/>
            <person name="MacCallum I."/>
        </authorList>
    </citation>
    <scope>NUCLEOTIDE SEQUENCE [LARGE SCALE GENOMIC DNA]</scope>
    <source>
        <strain evidence="6">Tucson 15287-2541.00</strain>
    </source>
</reference>
<name>B4JBY7_DROGR</name>
<dbReference type="HOGENOM" id="CLU_002440_0_0_1"/>
<gene>
    <name evidence="5" type="primary">Dgri\GH10167</name>
    <name evidence="5" type="ORF">Dgri_GH10167</name>
</gene>
<feature type="compositionally biased region" description="Basic and acidic residues" evidence="2">
    <location>
        <begin position="690"/>
        <end position="701"/>
    </location>
</feature>
<evidence type="ECO:0000256" key="3">
    <source>
        <dbReference type="SAM" id="Phobius"/>
    </source>
</evidence>
<accession>B4JBY7</accession>
<feature type="compositionally biased region" description="Low complexity" evidence="2">
    <location>
        <begin position="882"/>
        <end position="891"/>
    </location>
</feature>
<dbReference type="PANTHER" id="PTHR21656">
    <property type="entry name" value="MALE-SPECIFIC LETHAL-1 PROTEIN"/>
    <property type="match status" value="1"/>
</dbReference>
<dbReference type="STRING" id="7222.B4JBY7"/>
<feature type="compositionally biased region" description="Acidic residues" evidence="2">
    <location>
        <begin position="319"/>
        <end position="330"/>
    </location>
</feature>
<keyword evidence="3" id="KW-1133">Transmembrane helix</keyword>
<evidence type="ECO:0000256" key="1">
    <source>
        <dbReference type="SAM" id="Coils"/>
    </source>
</evidence>
<dbReference type="AlphaFoldDB" id="B4JBY7"/>
<dbReference type="SMR" id="B4JBY7"/>
<dbReference type="FunCoup" id="B4JBY7">
    <property type="interactions" value="273"/>
</dbReference>
<feature type="compositionally biased region" description="Polar residues" evidence="2">
    <location>
        <begin position="950"/>
        <end position="959"/>
    </location>
</feature>
<keyword evidence="3" id="KW-0472">Membrane</keyword>
<feature type="region of interest" description="Disordered" evidence="2">
    <location>
        <begin position="541"/>
        <end position="626"/>
    </location>
</feature>
<keyword evidence="1" id="KW-0175">Coiled coil</keyword>
<organism evidence="6">
    <name type="scientific">Drosophila grimshawi</name>
    <name type="common">Hawaiian fruit fly</name>
    <name type="synonym">Idiomyia grimshawi</name>
    <dbReference type="NCBI Taxonomy" id="7222"/>
    <lineage>
        <taxon>Eukaryota</taxon>
        <taxon>Metazoa</taxon>
        <taxon>Ecdysozoa</taxon>
        <taxon>Arthropoda</taxon>
        <taxon>Hexapoda</taxon>
        <taxon>Insecta</taxon>
        <taxon>Pterygota</taxon>
        <taxon>Neoptera</taxon>
        <taxon>Endopterygota</taxon>
        <taxon>Diptera</taxon>
        <taxon>Brachycera</taxon>
        <taxon>Muscomorpha</taxon>
        <taxon>Ephydroidea</taxon>
        <taxon>Drosophilidae</taxon>
        <taxon>Drosophila</taxon>
        <taxon>Hawaiian Drosophila</taxon>
    </lineage>
</organism>
<dbReference type="KEGG" id="dgr:6561560"/>
<dbReference type="InterPro" id="IPR026711">
    <property type="entry name" value="Msl-1"/>
</dbReference>
<dbReference type="EMBL" id="CH916368">
    <property type="protein sequence ID" value="EDW04090.1"/>
    <property type="molecule type" value="Genomic_DNA"/>
</dbReference>
<dbReference type="eggNOG" id="ENOG502QWAQ">
    <property type="taxonomic scope" value="Eukaryota"/>
</dbReference>
<dbReference type="GO" id="GO:0003682">
    <property type="term" value="F:chromatin binding"/>
    <property type="evidence" value="ECO:0007669"/>
    <property type="project" value="TreeGrafter"/>
</dbReference>
<feature type="domain" description="PEHE" evidence="4">
    <location>
        <begin position="998"/>
        <end position="1117"/>
    </location>
</feature>
<keyword evidence="3" id="KW-0812">Transmembrane</keyword>
<dbReference type="InterPro" id="IPR029332">
    <property type="entry name" value="PEHE_dom"/>
</dbReference>
<feature type="compositionally biased region" description="Low complexity" evidence="2">
    <location>
        <begin position="900"/>
        <end position="925"/>
    </location>
</feature>
<evidence type="ECO:0000313" key="5">
    <source>
        <dbReference type="EMBL" id="EDW04090.1"/>
    </source>
</evidence>
<feature type="compositionally biased region" description="Basic and acidic residues" evidence="2">
    <location>
        <begin position="549"/>
        <end position="615"/>
    </location>
</feature>
<feature type="compositionally biased region" description="Basic and acidic residues" evidence="2">
    <location>
        <begin position="723"/>
        <end position="761"/>
    </location>
</feature>
<dbReference type="SMART" id="SM01300">
    <property type="entry name" value="PEHE"/>
    <property type="match status" value="1"/>
</dbReference>
<evidence type="ECO:0000259" key="4">
    <source>
        <dbReference type="PROSITE" id="PS52052"/>
    </source>
</evidence>
<dbReference type="GO" id="GO:0072487">
    <property type="term" value="C:MSL complex"/>
    <property type="evidence" value="ECO:0007669"/>
    <property type="project" value="InterPro"/>
</dbReference>
<feature type="region of interest" description="Disordered" evidence="2">
    <location>
        <begin position="690"/>
        <end position="809"/>
    </location>
</feature>
<protein>
    <submittedName>
        <fullName evidence="5">GH10167</fullName>
    </submittedName>
</protein>
<dbReference type="Proteomes" id="UP000001070">
    <property type="component" value="Unassembled WGS sequence"/>
</dbReference>
<dbReference type="PROSITE" id="PS52052">
    <property type="entry name" value="PEHE"/>
    <property type="match status" value="1"/>
</dbReference>
<dbReference type="OrthoDB" id="6022555at2759"/>
<evidence type="ECO:0000313" key="6">
    <source>
        <dbReference type="Proteomes" id="UP000001070"/>
    </source>
</evidence>
<feature type="compositionally biased region" description="Low complexity" evidence="2">
    <location>
        <begin position="935"/>
        <end position="949"/>
    </location>
</feature>
<feature type="coiled-coil region" evidence="1">
    <location>
        <begin position="1040"/>
        <end position="1067"/>
    </location>
</feature>
<dbReference type="PANTHER" id="PTHR21656:SF2">
    <property type="entry name" value="MALE-SPECIFIC LETHAL 1 HOMOLOG"/>
    <property type="match status" value="1"/>
</dbReference>
<dbReference type="InParanoid" id="B4JBY7"/>
<keyword evidence="6" id="KW-1185">Reference proteome</keyword>
<feature type="region of interest" description="Disordered" evidence="2">
    <location>
        <begin position="420"/>
        <end position="439"/>
    </location>
</feature>
<feature type="compositionally biased region" description="Low complexity" evidence="2">
    <location>
        <begin position="422"/>
        <end position="438"/>
    </location>
</feature>
<evidence type="ECO:0000256" key="2">
    <source>
        <dbReference type="SAM" id="MobiDB-lite"/>
    </source>
</evidence>
<dbReference type="Pfam" id="PF15275">
    <property type="entry name" value="PEHE"/>
    <property type="match status" value="1"/>
</dbReference>